<organism evidence="3 4">
    <name type="scientific">Desmophyllum pertusum</name>
    <dbReference type="NCBI Taxonomy" id="174260"/>
    <lineage>
        <taxon>Eukaryota</taxon>
        <taxon>Metazoa</taxon>
        <taxon>Cnidaria</taxon>
        <taxon>Anthozoa</taxon>
        <taxon>Hexacorallia</taxon>
        <taxon>Scleractinia</taxon>
        <taxon>Caryophylliina</taxon>
        <taxon>Caryophylliidae</taxon>
        <taxon>Desmophyllum</taxon>
    </lineage>
</organism>
<dbReference type="EMBL" id="MU826351">
    <property type="protein sequence ID" value="KAJ7381075.1"/>
    <property type="molecule type" value="Genomic_DNA"/>
</dbReference>
<feature type="domain" description="VWFA" evidence="1">
    <location>
        <begin position="316"/>
        <end position="500"/>
    </location>
</feature>
<dbReference type="InterPro" id="IPR002035">
    <property type="entry name" value="VWF_A"/>
</dbReference>
<evidence type="ECO:0000313" key="4">
    <source>
        <dbReference type="Proteomes" id="UP001163046"/>
    </source>
</evidence>
<evidence type="ECO:0000313" key="3">
    <source>
        <dbReference type="EMBL" id="KAJ7381075.1"/>
    </source>
</evidence>
<dbReference type="Pfam" id="PF00092">
    <property type="entry name" value="VWA"/>
    <property type="match status" value="5"/>
</dbReference>
<dbReference type="InterPro" id="IPR050525">
    <property type="entry name" value="ECM_Assembly_Org"/>
</dbReference>
<dbReference type="CDD" id="cd01450">
    <property type="entry name" value="vWFA_subfamily_ECM"/>
    <property type="match status" value="1"/>
</dbReference>
<dbReference type="OrthoDB" id="5978196at2759"/>
<dbReference type="Gene3D" id="3.40.50.410">
    <property type="entry name" value="von Willebrand factor, type A domain"/>
    <property type="match status" value="5"/>
</dbReference>
<feature type="domain" description="VWFA" evidence="1">
    <location>
        <begin position="123"/>
        <end position="303"/>
    </location>
</feature>
<feature type="domain" description="VWFA" evidence="1">
    <location>
        <begin position="853"/>
        <end position="997"/>
    </location>
</feature>
<gene>
    <name evidence="3" type="primary">COL6A6_1</name>
    <name evidence="3" type="ORF">OS493_004673</name>
</gene>
<dbReference type="CDD" id="cd00104">
    <property type="entry name" value="KAZAL_FS"/>
    <property type="match status" value="2"/>
</dbReference>
<dbReference type="PRINTS" id="PR00453">
    <property type="entry name" value="VWFADOMAIN"/>
</dbReference>
<accession>A0A9X0CZA3</accession>
<comment type="caution">
    <text evidence="3">The sequence shown here is derived from an EMBL/GenBank/DDBJ whole genome shotgun (WGS) entry which is preliminary data.</text>
</comment>
<protein>
    <submittedName>
        <fullName evidence="3">Biological adhesion</fullName>
    </submittedName>
</protein>
<evidence type="ECO:0000259" key="1">
    <source>
        <dbReference type="PROSITE" id="PS50234"/>
    </source>
</evidence>
<dbReference type="Gene3D" id="3.30.60.30">
    <property type="match status" value="2"/>
</dbReference>
<dbReference type="Proteomes" id="UP001163046">
    <property type="component" value="Unassembled WGS sequence"/>
</dbReference>
<feature type="domain" description="VWFA" evidence="1">
    <location>
        <begin position="1"/>
        <end position="96"/>
    </location>
</feature>
<dbReference type="PANTHER" id="PTHR24020">
    <property type="entry name" value="COLLAGEN ALPHA"/>
    <property type="match status" value="1"/>
</dbReference>
<feature type="domain" description="VWFA" evidence="1">
    <location>
        <begin position="586"/>
        <end position="763"/>
    </location>
</feature>
<dbReference type="PROSITE" id="PS50234">
    <property type="entry name" value="VWFA"/>
    <property type="match status" value="5"/>
</dbReference>
<dbReference type="InterPro" id="IPR036058">
    <property type="entry name" value="Kazal_dom_sf"/>
</dbReference>
<proteinExistence type="predicted"/>
<dbReference type="SMART" id="SM00280">
    <property type="entry name" value="KAZAL"/>
    <property type="match status" value="2"/>
</dbReference>
<evidence type="ECO:0000259" key="2">
    <source>
        <dbReference type="PROSITE" id="PS51465"/>
    </source>
</evidence>
<dbReference type="AlphaFoldDB" id="A0A9X0CZA3"/>
<reference evidence="3" key="1">
    <citation type="submission" date="2023-01" db="EMBL/GenBank/DDBJ databases">
        <title>Genome assembly of the deep-sea coral Lophelia pertusa.</title>
        <authorList>
            <person name="Herrera S."/>
            <person name="Cordes E."/>
        </authorList>
    </citation>
    <scope>NUCLEOTIDE SEQUENCE</scope>
    <source>
        <strain evidence="3">USNM1676648</strain>
        <tissue evidence="3">Polyp</tissue>
    </source>
</reference>
<feature type="domain" description="Kazal-like" evidence="2">
    <location>
        <begin position="799"/>
        <end position="846"/>
    </location>
</feature>
<keyword evidence="4" id="KW-1185">Reference proteome</keyword>
<name>A0A9X0CZA3_9CNID</name>
<dbReference type="SUPFAM" id="SSF53300">
    <property type="entry name" value="vWA-like"/>
    <property type="match status" value="5"/>
</dbReference>
<dbReference type="InterPro" id="IPR002350">
    <property type="entry name" value="Kazal_dom"/>
</dbReference>
<dbReference type="SUPFAM" id="SSF100895">
    <property type="entry name" value="Kazal-type serine protease inhibitors"/>
    <property type="match status" value="2"/>
</dbReference>
<dbReference type="PROSITE" id="PS51465">
    <property type="entry name" value="KAZAL_2"/>
    <property type="match status" value="2"/>
</dbReference>
<dbReference type="SMART" id="SM00327">
    <property type="entry name" value="VWA"/>
    <property type="match status" value="4"/>
</dbReference>
<dbReference type="PANTHER" id="PTHR24020:SF20">
    <property type="entry name" value="PH DOMAIN-CONTAINING PROTEIN"/>
    <property type="match status" value="1"/>
</dbReference>
<feature type="domain" description="Kazal-like" evidence="2">
    <location>
        <begin position="532"/>
        <end position="579"/>
    </location>
</feature>
<dbReference type="Pfam" id="PF07648">
    <property type="entry name" value="Kazal_2"/>
    <property type="match status" value="2"/>
</dbReference>
<dbReference type="InterPro" id="IPR036465">
    <property type="entry name" value="vWFA_dom_sf"/>
</dbReference>
<sequence length="997" mass="107064">MADEQVFTTSAGMRSDVAQIAIVITDGEQTTAKAFTPLDIASKGIKEKGVEVFALGVGSGAKPEQLRQIASSEDNVFTSPGFDDLVFTVKPIVEKSCPMPPPVTTPTPAPTTPPGGICPIPMDTTFIIGSSGTGCSRNWTLLLSFVQTLNTHFGVSPSGSHVALIPYSTDAKLALKFNTLPDSLLNVAEVNSQIARLRCQRGFNRIDRAMELAYNEVLTTAAGMRDVSRPVLVITDGKQTTNQGQYTPLDELSASLQSKGSSVFALGIGENIDDSELEQIASGPANVFRVKSFEDLKDKVRQIKGGICTACKATVDVAFLVDSSGSIGRSRWPKMLDFLKKVTNAFNVGPDGTHIAVIAYSTNAVLEFTFNQLSGAQVTAEEYGKLIDGIRFQRGFTYIDKALKMADEQVFTTSAGMRSDVAQIAIVITDGEQTTAKAFTPLDIASKGIKDKGVEVFALGVGSGAKPEQLRQIASSEDNVFTSPGFDELVFTVKPIVEKSCPKKPPDPCKTVGCKAPYNIGCKVVDNKAVCICPTCPDDTPDPVCTSDGIQDLSECHMKKQSCESGDQVTIENRGPCEKECKTIADIAFIVDSSGSVGRSNWGRTKRFLKAMVSKLDVSPSTTHISAVAYSNSPEVVLRFSNQQSTEDVNSAFDGMRWQRGFTYTDQALLLADSDLFQSANGMRPSNVAKVLVVITDGKQTTSKPYTKLAVASQGVKDKYVAVYAVGVGKGADAAELREIASSQENVFVSDSFKELQSLSAEIRKRLCEAKPPDPCTIDGCKAPYNIGCKVVDNKAVCICPTCPDDTPDPVCTSDGIQDLSECHMKKQSCESGDQVTIANRGPCEKECKTIADIAFIVDSSGSVGRSNWGRTKRFLKAMVSKLDVSPSTTHISAVAYSNNPEVVLRFSNRQSTDDVNSAFDGMRWQRGFTYTDKAILVADRDLFQTGNGMRQDVAKVLVVITDGKQTTSKPYTKLSVASQGIKNAGIHVFAVGVAKE</sequence>